<dbReference type="AlphaFoldDB" id="A0A8S9NWG7"/>
<dbReference type="EMBL" id="QGKX02001521">
    <property type="protein sequence ID" value="KAF3507859.1"/>
    <property type="molecule type" value="Genomic_DNA"/>
</dbReference>
<accession>A0A8S9NWG7</accession>
<organism evidence="1 2">
    <name type="scientific">Brassica cretica</name>
    <name type="common">Mustard</name>
    <dbReference type="NCBI Taxonomy" id="69181"/>
    <lineage>
        <taxon>Eukaryota</taxon>
        <taxon>Viridiplantae</taxon>
        <taxon>Streptophyta</taxon>
        <taxon>Embryophyta</taxon>
        <taxon>Tracheophyta</taxon>
        <taxon>Spermatophyta</taxon>
        <taxon>Magnoliopsida</taxon>
        <taxon>eudicotyledons</taxon>
        <taxon>Gunneridae</taxon>
        <taxon>Pentapetalae</taxon>
        <taxon>rosids</taxon>
        <taxon>malvids</taxon>
        <taxon>Brassicales</taxon>
        <taxon>Brassicaceae</taxon>
        <taxon>Brassiceae</taxon>
        <taxon>Brassica</taxon>
    </lineage>
</organism>
<evidence type="ECO:0000313" key="2">
    <source>
        <dbReference type="Proteomes" id="UP000712600"/>
    </source>
</evidence>
<comment type="caution">
    <text evidence="1">The sequence shown here is derived from an EMBL/GenBank/DDBJ whole genome shotgun (WGS) entry which is preliminary data.</text>
</comment>
<protein>
    <submittedName>
        <fullName evidence="1">Uncharacterized protein</fullName>
    </submittedName>
</protein>
<dbReference type="Proteomes" id="UP000712600">
    <property type="component" value="Unassembled WGS sequence"/>
</dbReference>
<proteinExistence type="predicted"/>
<reference evidence="1" key="1">
    <citation type="submission" date="2019-12" db="EMBL/GenBank/DDBJ databases">
        <title>Genome sequencing and annotation of Brassica cretica.</title>
        <authorList>
            <person name="Studholme D.J."/>
            <person name="Sarris P."/>
        </authorList>
    </citation>
    <scope>NUCLEOTIDE SEQUENCE</scope>
    <source>
        <strain evidence="1">PFS-109/04</strain>
        <tissue evidence="1">Leaf</tissue>
    </source>
</reference>
<name>A0A8S9NWG7_BRACR</name>
<evidence type="ECO:0000313" key="1">
    <source>
        <dbReference type="EMBL" id="KAF3507859.1"/>
    </source>
</evidence>
<gene>
    <name evidence="1" type="ORF">F2Q69_00004816</name>
</gene>
<sequence>MLTKHIPFHSADTPSSTIPLRLIKNLTILSVQDLSSNAAFQHSIRFPKGAGMIGSHRCGEEIS</sequence>